<evidence type="ECO:0000256" key="6">
    <source>
        <dbReference type="ARBA" id="ARBA00022741"/>
    </source>
</evidence>
<dbReference type="CDD" id="cd01672">
    <property type="entry name" value="TMPK"/>
    <property type="match status" value="1"/>
</dbReference>
<evidence type="ECO:0000256" key="4">
    <source>
        <dbReference type="ARBA" id="ARBA00022679"/>
    </source>
</evidence>
<feature type="region of interest" description="Disordered" evidence="11">
    <location>
        <begin position="193"/>
        <end position="215"/>
    </location>
</feature>
<keyword evidence="6 10" id="KW-0547">Nucleotide-binding</keyword>
<keyword evidence="7 10" id="KW-0418">Kinase</keyword>
<dbReference type="Gene3D" id="3.40.50.300">
    <property type="entry name" value="P-loop containing nucleotide triphosphate hydrolases"/>
    <property type="match status" value="1"/>
</dbReference>
<comment type="function">
    <text evidence="10">Phosphorylation of dTMP to form dTDP in both de novo and salvage pathways of dTTP synthesis.</text>
</comment>
<keyword evidence="5 10" id="KW-0545">Nucleotide biosynthesis</keyword>
<dbReference type="GO" id="GO:0006235">
    <property type="term" value="P:dTTP biosynthetic process"/>
    <property type="evidence" value="ECO:0007669"/>
    <property type="project" value="UniProtKB-UniRule"/>
</dbReference>
<reference evidence="14" key="1">
    <citation type="submission" date="2019-10" db="EMBL/GenBank/DDBJ databases">
        <title>Streptomyces sp. nov., a novel actinobacterium isolated from alkaline environment.</title>
        <authorList>
            <person name="Golinska P."/>
        </authorList>
    </citation>
    <scope>NUCLEOTIDE SEQUENCE [LARGE SCALE GENOMIC DNA]</scope>
    <source>
        <strain evidence="14">DSM 42108</strain>
    </source>
</reference>
<evidence type="ECO:0000256" key="3">
    <source>
        <dbReference type="ARBA" id="ARBA00017144"/>
    </source>
</evidence>
<evidence type="ECO:0000256" key="11">
    <source>
        <dbReference type="SAM" id="MobiDB-lite"/>
    </source>
</evidence>
<sequence>MTHPGRFITLDGPGGIGKSTTLATLAGLLRERGESVHATAEPSARPIGRFTRANADHVHGHALACLVAADRYDHIRHELRPHLDLGDTVLCDRYLASTLVVQRLDDVPEPFLLNLNADITLPDLAVILTAEPAVITHRLRARGAHHRFEHDPDIPAREVDLYRQAARTLRSMGVAVLTLDTSTLTPLRAAERIRDALPPPRPRNSGDTAATAETA</sequence>
<evidence type="ECO:0000256" key="1">
    <source>
        <dbReference type="ARBA" id="ARBA00009776"/>
    </source>
</evidence>
<evidence type="ECO:0000256" key="8">
    <source>
        <dbReference type="ARBA" id="ARBA00022840"/>
    </source>
</evidence>
<accession>A0A7W3XV96</accession>
<dbReference type="GO" id="GO:0004798">
    <property type="term" value="F:dTMP kinase activity"/>
    <property type="evidence" value="ECO:0007669"/>
    <property type="project" value="UniProtKB-UniRule"/>
</dbReference>
<feature type="compositionally biased region" description="Polar residues" evidence="11">
    <location>
        <begin position="205"/>
        <end position="215"/>
    </location>
</feature>
<dbReference type="Pfam" id="PF02223">
    <property type="entry name" value="Thymidylate_kin"/>
    <property type="match status" value="1"/>
</dbReference>
<dbReference type="PANTHER" id="PTHR10344:SF4">
    <property type="entry name" value="UMP-CMP KINASE 2, MITOCHONDRIAL"/>
    <property type="match status" value="1"/>
</dbReference>
<evidence type="ECO:0000256" key="5">
    <source>
        <dbReference type="ARBA" id="ARBA00022727"/>
    </source>
</evidence>
<dbReference type="GO" id="GO:0005524">
    <property type="term" value="F:ATP binding"/>
    <property type="evidence" value="ECO:0007669"/>
    <property type="project" value="UniProtKB-UniRule"/>
</dbReference>
<dbReference type="InterPro" id="IPR027417">
    <property type="entry name" value="P-loop_NTPase"/>
</dbReference>
<evidence type="ECO:0000256" key="2">
    <source>
        <dbReference type="ARBA" id="ARBA00012980"/>
    </source>
</evidence>
<gene>
    <name evidence="10" type="primary">tmk</name>
    <name evidence="13" type="ORF">FOE67_03230</name>
</gene>
<keyword evidence="4 10" id="KW-0808">Transferase</keyword>
<comment type="caution">
    <text evidence="13">The sequence shown here is derived from an EMBL/GenBank/DDBJ whole genome shotgun (WGS) entry which is preliminary data.</text>
</comment>
<dbReference type="GO" id="GO:0006227">
    <property type="term" value="P:dUDP biosynthetic process"/>
    <property type="evidence" value="ECO:0007669"/>
    <property type="project" value="TreeGrafter"/>
</dbReference>
<dbReference type="Proteomes" id="UP000530234">
    <property type="component" value="Unassembled WGS sequence"/>
</dbReference>
<organism evidence="13 14">
    <name type="scientific">Streptomyces calidiresistens</name>
    <dbReference type="NCBI Taxonomy" id="1485586"/>
    <lineage>
        <taxon>Bacteria</taxon>
        <taxon>Bacillati</taxon>
        <taxon>Actinomycetota</taxon>
        <taxon>Actinomycetes</taxon>
        <taxon>Kitasatosporales</taxon>
        <taxon>Streptomycetaceae</taxon>
        <taxon>Streptomyces</taxon>
    </lineage>
</organism>
<keyword evidence="8 10" id="KW-0067">ATP-binding</keyword>
<dbReference type="PANTHER" id="PTHR10344">
    <property type="entry name" value="THYMIDYLATE KINASE"/>
    <property type="match status" value="1"/>
</dbReference>
<comment type="similarity">
    <text evidence="1 10">Belongs to the thymidylate kinase family.</text>
</comment>
<dbReference type="AlphaFoldDB" id="A0A7W3XV96"/>
<evidence type="ECO:0000256" key="7">
    <source>
        <dbReference type="ARBA" id="ARBA00022777"/>
    </source>
</evidence>
<comment type="caution">
    <text evidence="10">Lacks conserved residue(s) required for the propagation of feature annotation.</text>
</comment>
<evidence type="ECO:0000313" key="13">
    <source>
        <dbReference type="EMBL" id="MBB0228546.1"/>
    </source>
</evidence>
<feature type="domain" description="Thymidylate kinase-like" evidence="12">
    <location>
        <begin position="10"/>
        <end position="150"/>
    </location>
</feature>
<keyword evidence="14" id="KW-1185">Reference proteome</keyword>
<comment type="catalytic activity">
    <reaction evidence="9 10">
        <text>dTMP + ATP = dTDP + ADP</text>
        <dbReference type="Rhea" id="RHEA:13517"/>
        <dbReference type="ChEBI" id="CHEBI:30616"/>
        <dbReference type="ChEBI" id="CHEBI:58369"/>
        <dbReference type="ChEBI" id="CHEBI:63528"/>
        <dbReference type="ChEBI" id="CHEBI:456216"/>
        <dbReference type="EC" id="2.7.4.9"/>
    </reaction>
</comment>
<dbReference type="GO" id="GO:0006233">
    <property type="term" value="P:dTDP biosynthetic process"/>
    <property type="evidence" value="ECO:0007669"/>
    <property type="project" value="InterPro"/>
</dbReference>
<protein>
    <recommendedName>
        <fullName evidence="3 10">Thymidylate kinase</fullName>
        <ecNumber evidence="2 10">2.7.4.9</ecNumber>
    </recommendedName>
    <alternativeName>
        <fullName evidence="10">dTMP kinase</fullName>
    </alternativeName>
</protein>
<name>A0A7W3XV96_9ACTN</name>
<dbReference type="SUPFAM" id="SSF52540">
    <property type="entry name" value="P-loop containing nucleoside triphosphate hydrolases"/>
    <property type="match status" value="1"/>
</dbReference>
<evidence type="ECO:0000313" key="14">
    <source>
        <dbReference type="Proteomes" id="UP000530234"/>
    </source>
</evidence>
<dbReference type="HAMAP" id="MF_00165">
    <property type="entry name" value="Thymidylate_kinase"/>
    <property type="match status" value="1"/>
</dbReference>
<dbReference type="GO" id="GO:0005737">
    <property type="term" value="C:cytoplasm"/>
    <property type="evidence" value="ECO:0007669"/>
    <property type="project" value="TreeGrafter"/>
</dbReference>
<dbReference type="EC" id="2.7.4.9" evidence="2 10"/>
<evidence type="ECO:0000256" key="10">
    <source>
        <dbReference type="HAMAP-Rule" id="MF_00165"/>
    </source>
</evidence>
<evidence type="ECO:0000259" key="12">
    <source>
        <dbReference type="Pfam" id="PF02223"/>
    </source>
</evidence>
<dbReference type="InterPro" id="IPR039430">
    <property type="entry name" value="Thymidylate_kin-like_dom"/>
</dbReference>
<dbReference type="EMBL" id="VKHS01000033">
    <property type="protein sequence ID" value="MBB0228546.1"/>
    <property type="molecule type" value="Genomic_DNA"/>
</dbReference>
<dbReference type="InterPro" id="IPR018094">
    <property type="entry name" value="Thymidylate_kinase"/>
</dbReference>
<evidence type="ECO:0000256" key="9">
    <source>
        <dbReference type="ARBA" id="ARBA00048743"/>
    </source>
</evidence>
<dbReference type="RefSeq" id="WP_182660215.1">
    <property type="nucleotide sequence ID" value="NZ_VKHS01000033.1"/>
</dbReference>
<proteinExistence type="inferred from homology"/>